<dbReference type="GO" id="GO:0004644">
    <property type="term" value="F:phosphoribosylglycinamide formyltransferase activity"/>
    <property type="evidence" value="ECO:0007669"/>
    <property type="project" value="UniProtKB-EC"/>
</dbReference>
<dbReference type="InterPro" id="IPR058525">
    <property type="entry name" value="DUF8212"/>
</dbReference>
<comment type="caution">
    <text evidence="13">The sequence shown here is derived from an EMBL/GenBank/DDBJ whole genome shotgun (WGS) entry which is preliminary data.</text>
</comment>
<reference evidence="13 14" key="1">
    <citation type="submission" date="2016-10" db="EMBL/GenBank/DDBJ databases">
        <title>Genome sequence of the basidiomycete white-rot fungus Trametes pubescens.</title>
        <authorList>
            <person name="Makela M.R."/>
            <person name="Granchi Z."/>
            <person name="Peng M."/>
            <person name="De Vries R.P."/>
            <person name="Grigoriev I."/>
            <person name="Riley R."/>
            <person name="Hilden K."/>
        </authorList>
    </citation>
    <scope>NUCLEOTIDE SEQUENCE [LARGE SCALE GENOMIC DNA]</scope>
    <source>
        <strain evidence="13 14">FBCC735</strain>
    </source>
</reference>
<sequence length="881" mass="97501">MSHPTAELRERRIVVLISGSGSNLQALIDAQNTPALPSTRISLVLSNRKAAYGLTRAAQATPPIRTAYLALQPYLKANPGKTRADYDVEVARIVVQENPDLVVLAGWMHIMSEGFLDVINGDRPYDGEKRVVKPIPVINLHPALPGAFDGAHAIERAYEAFQKGEIKHSGAMVHRVVKEVDRGEPVLVRNVEILPGEPIEAFEERLHKIEWQIIVEGTAKVLEEIAPVTQMWLLSTDRAELTYFNEPPPRYAILSHVWGQHEQSFQDLQALRDSCLVDDSGTPRSCASAKIRACCMYAEADGYEWLWIDTCCIDKTSSAELSEAINSMHDWYSRASACYAYLADVPTDEDPAAPDSAFRKSIWFRRSWTLQELIAPQEVVFLSKDWEPLGNKYLWPGLLQEITGIEAEVLTFLKPLSSIPVALRMRWAAGRQTTRIEDEAYALMGIFGVNMPTIYGEGRRAFRRLQEEIMRQTPDQTLFLWGSSLRPGACSDCMLQTPSHVRDYQGLLADAPSDFASASDLVPIPYEHMSRAFSSFAVHLGLQAPEAKDGFGQILAATTLPEFTLTSHGIRARLPVIEPVDIVTSRSTVRYALALLACARSPRSPCPYVALLLRPHPGNAPVYHVGLAVRHTHGRPGDSLTTDIARYADAESLAHRVALQPDTRMRWAELYITSCSSDAPFLPAPRRLSHAHHAAGSAQYYVVFPAWLVARLRRAGFETPDWLPSRPHEGRLLDRAHAVFAFSFAYTLASGVECFRIYVGLCPTKAGHGLWAAVEISSHMGRVEADMHDCTSDCDRPHLLCAGGGEASRGVAAGGSARVEMAFGDMKRMVHLSVGKSDRTLGSTNVSVLVIHIELGGLVYEQLEKRMAEIRESEDSFTIVV</sequence>
<evidence type="ECO:0000259" key="10">
    <source>
        <dbReference type="Pfam" id="PF00551"/>
    </source>
</evidence>
<feature type="domain" description="DUF8212" evidence="12">
    <location>
        <begin position="460"/>
        <end position="589"/>
    </location>
</feature>
<evidence type="ECO:0000259" key="12">
    <source>
        <dbReference type="Pfam" id="PF26640"/>
    </source>
</evidence>
<evidence type="ECO:0000256" key="9">
    <source>
        <dbReference type="ARBA" id="ARBA00047664"/>
    </source>
</evidence>
<evidence type="ECO:0000256" key="6">
    <source>
        <dbReference type="ARBA" id="ARBA00038440"/>
    </source>
</evidence>
<dbReference type="SUPFAM" id="SSF53328">
    <property type="entry name" value="Formyltransferase"/>
    <property type="match status" value="1"/>
</dbReference>
<dbReference type="InterPro" id="IPR001555">
    <property type="entry name" value="GART_AS"/>
</dbReference>
<dbReference type="Proteomes" id="UP000184267">
    <property type="component" value="Unassembled WGS sequence"/>
</dbReference>
<evidence type="ECO:0000256" key="5">
    <source>
        <dbReference type="ARBA" id="ARBA00022755"/>
    </source>
</evidence>
<proteinExistence type="inferred from homology"/>
<dbReference type="PANTHER" id="PTHR10622:SF10">
    <property type="entry name" value="HET DOMAIN-CONTAINING PROTEIN"/>
    <property type="match status" value="1"/>
</dbReference>
<evidence type="ECO:0000259" key="11">
    <source>
        <dbReference type="Pfam" id="PF06985"/>
    </source>
</evidence>
<feature type="domain" description="Formyl transferase N-terminal" evidence="10">
    <location>
        <begin position="12"/>
        <end position="216"/>
    </location>
</feature>
<dbReference type="EMBL" id="MNAD01000904">
    <property type="protein sequence ID" value="OJT09498.1"/>
    <property type="molecule type" value="Genomic_DNA"/>
</dbReference>
<feature type="domain" description="Heterokaryon incompatibility" evidence="11">
    <location>
        <begin position="251"/>
        <end position="349"/>
    </location>
</feature>
<dbReference type="CDD" id="cd08645">
    <property type="entry name" value="FMT_core_GART"/>
    <property type="match status" value="1"/>
</dbReference>
<dbReference type="Pfam" id="PF06985">
    <property type="entry name" value="HET"/>
    <property type="match status" value="1"/>
</dbReference>
<evidence type="ECO:0000313" key="14">
    <source>
        <dbReference type="Proteomes" id="UP000184267"/>
    </source>
</evidence>
<dbReference type="Pfam" id="PF26640">
    <property type="entry name" value="DUF8212"/>
    <property type="match status" value="1"/>
</dbReference>
<keyword evidence="5" id="KW-0658">Purine biosynthesis</keyword>
<comment type="similarity">
    <text evidence="6">Belongs to the GART family.</text>
</comment>
<evidence type="ECO:0000256" key="1">
    <source>
        <dbReference type="ARBA" id="ARBA00005054"/>
    </source>
</evidence>
<organism evidence="13 14">
    <name type="scientific">Trametes pubescens</name>
    <name type="common">White-rot fungus</name>
    <dbReference type="NCBI Taxonomy" id="154538"/>
    <lineage>
        <taxon>Eukaryota</taxon>
        <taxon>Fungi</taxon>
        <taxon>Dikarya</taxon>
        <taxon>Basidiomycota</taxon>
        <taxon>Agaricomycotina</taxon>
        <taxon>Agaricomycetes</taxon>
        <taxon>Polyporales</taxon>
        <taxon>Polyporaceae</taxon>
        <taxon>Trametes</taxon>
    </lineage>
</organism>
<dbReference type="InterPro" id="IPR002376">
    <property type="entry name" value="Formyl_transf_N"/>
</dbReference>
<keyword evidence="14" id="KW-1185">Reference proteome</keyword>
<keyword evidence="4 13" id="KW-0808">Transferase</keyword>
<comment type="catalytic activity">
    <reaction evidence="9">
        <text>N(1)-(5-phospho-beta-D-ribosyl)glycinamide + (6R)-10-formyltetrahydrofolate = N(2)-formyl-N(1)-(5-phospho-beta-D-ribosyl)glycinamide + (6S)-5,6,7,8-tetrahydrofolate + H(+)</text>
        <dbReference type="Rhea" id="RHEA:15053"/>
        <dbReference type="ChEBI" id="CHEBI:15378"/>
        <dbReference type="ChEBI" id="CHEBI:57453"/>
        <dbReference type="ChEBI" id="CHEBI:143788"/>
        <dbReference type="ChEBI" id="CHEBI:147286"/>
        <dbReference type="ChEBI" id="CHEBI:195366"/>
        <dbReference type="EC" id="2.1.2.2"/>
    </reaction>
</comment>
<dbReference type="FunFam" id="3.40.50.170:FF:000009">
    <property type="entry name" value="Phosphoribosylglycinamide formyltransferase (Eurofung)"/>
    <property type="match status" value="1"/>
</dbReference>
<gene>
    <name evidence="13" type="ORF">TRAPUB_14032</name>
</gene>
<dbReference type="EC" id="2.1.2.2" evidence="2"/>
<dbReference type="PROSITE" id="PS00373">
    <property type="entry name" value="GART"/>
    <property type="match status" value="1"/>
</dbReference>
<evidence type="ECO:0000256" key="7">
    <source>
        <dbReference type="ARBA" id="ARBA00041324"/>
    </source>
</evidence>
<dbReference type="OrthoDB" id="2727312at2759"/>
<dbReference type="AlphaFoldDB" id="A0A1M2VPJ8"/>
<evidence type="ECO:0000256" key="2">
    <source>
        <dbReference type="ARBA" id="ARBA00012254"/>
    </source>
</evidence>
<dbReference type="NCBIfam" id="TIGR00639">
    <property type="entry name" value="PurN"/>
    <property type="match status" value="1"/>
</dbReference>
<dbReference type="UniPathway" id="UPA00074">
    <property type="reaction ID" value="UER00126"/>
</dbReference>
<dbReference type="InterPro" id="IPR036477">
    <property type="entry name" value="Formyl_transf_N_sf"/>
</dbReference>
<name>A0A1M2VPJ8_TRAPU</name>
<comment type="pathway">
    <text evidence="1">Purine metabolism; IMP biosynthesis via de novo pathway; N(2)-formyl-N(1)-(5-phospho-D-ribosyl)glycinamide from N(1)-(5-phospho-D-ribosyl)glycinamide (10-formyl THF route): step 1/1.</text>
</comment>
<dbReference type="InterPro" id="IPR010730">
    <property type="entry name" value="HET"/>
</dbReference>
<evidence type="ECO:0000256" key="3">
    <source>
        <dbReference type="ARBA" id="ARBA00022076"/>
    </source>
</evidence>
<protein>
    <recommendedName>
        <fullName evidence="3">Phosphoribosylglycinamide formyltransferase</fullName>
        <ecNumber evidence="2">2.1.2.2</ecNumber>
    </recommendedName>
    <alternativeName>
        <fullName evidence="8">5'-phosphoribosylglycinamide transformylase</fullName>
    </alternativeName>
    <alternativeName>
        <fullName evidence="7">GAR transformylase</fullName>
    </alternativeName>
</protein>
<dbReference type="STRING" id="154538.A0A1M2VPJ8"/>
<dbReference type="InterPro" id="IPR004607">
    <property type="entry name" value="GART"/>
</dbReference>
<evidence type="ECO:0000313" key="13">
    <source>
        <dbReference type="EMBL" id="OJT09498.1"/>
    </source>
</evidence>
<dbReference type="GO" id="GO:0006189">
    <property type="term" value="P:'de novo' IMP biosynthetic process"/>
    <property type="evidence" value="ECO:0007669"/>
    <property type="project" value="UniProtKB-UniPathway"/>
</dbReference>
<evidence type="ECO:0000256" key="4">
    <source>
        <dbReference type="ARBA" id="ARBA00022679"/>
    </source>
</evidence>
<dbReference type="Gene3D" id="3.40.50.170">
    <property type="entry name" value="Formyl transferase, N-terminal domain"/>
    <property type="match status" value="1"/>
</dbReference>
<dbReference type="Pfam" id="PF00551">
    <property type="entry name" value="Formyl_trans_N"/>
    <property type="match status" value="1"/>
</dbReference>
<evidence type="ECO:0000256" key="8">
    <source>
        <dbReference type="ARBA" id="ARBA00041682"/>
    </source>
</evidence>
<dbReference type="PANTHER" id="PTHR10622">
    <property type="entry name" value="HET DOMAIN-CONTAINING PROTEIN"/>
    <property type="match status" value="1"/>
</dbReference>
<accession>A0A1M2VPJ8</accession>